<dbReference type="EMBL" id="CP163443">
    <property type="protein sequence ID" value="XDQ55186.1"/>
    <property type="molecule type" value="Genomic_DNA"/>
</dbReference>
<reference evidence="1" key="1">
    <citation type="submission" date="2024-07" db="EMBL/GenBank/DDBJ databases">
        <authorList>
            <person name="Yu S.T."/>
        </authorList>
    </citation>
    <scope>NUCLEOTIDE SEQUENCE</scope>
    <source>
        <strain evidence="1">R41</strain>
    </source>
</reference>
<protein>
    <submittedName>
        <fullName evidence="1">Uncharacterized protein</fullName>
    </submittedName>
</protein>
<dbReference type="AlphaFoldDB" id="A0AB39RKY5"/>
<gene>
    <name evidence="1" type="ORF">AB5J53_27770</name>
</gene>
<proteinExistence type="predicted"/>
<name>A0AB39RKY5_9ACTN</name>
<organism evidence="1">
    <name type="scientific">Streptomyces sp. R41</name>
    <dbReference type="NCBI Taxonomy" id="3238632"/>
    <lineage>
        <taxon>Bacteria</taxon>
        <taxon>Bacillati</taxon>
        <taxon>Actinomycetota</taxon>
        <taxon>Actinomycetes</taxon>
        <taxon>Kitasatosporales</taxon>
        <taxon>Streptomycetaceae</taxon>
        <taxon>Streptomyces</taxon>
    </lineage>
</organism>
<dbReference type="RefSeq" id="WP_369248371.1">
    <property type="nucleotide sequence ID" value="NZ_CP163443.1"/>
</dbReference>
<accession>A0AB39RKY5</accession>
<evidence type="ECO:0000313" key="1">
    <source>
        <dbReference type="EMBL" id="XDQ55186.1"/>
    </source>
</evidence>
<sequence length="96" mass="9886">MDGVPPGRAPLGDLAIRGPQEVYGAYAIVAWNASAAPGAQQCSDLLNSNPGQQQVDVQVGDMACFTTEGGRTGYLIVTGTPDPDHLTIEATVWSGA</sequence>